<comment type="caution">
    <text evidence="4">The sequence shown here is derived from an EMBL/GenBank/DDBJ whole genome shotgun (WGS) entry which is preliminary data.</text>
</comment>
<dbReference type="Pfam" id="PF05057">
    <property type="entry name" value="DUF676"/>
    <property type="match status" value="1"/>
</dbReference>
<evidence type="ECO:0000256" key="2">
    <source>
        <dbReference type="SAM" id="MobiDB-lite"/>
    </source>
</evidence>
<feature type="compositionally biased region" description="Polar residues" evidence="2">
    <location>
        <begin position="54"/>
        <end position="65"/>
    </location>
</feature>
<feature type="region of interest" description="Disordered" evidence="2">
    <location>
        <begin position="409"/>
        <end position="439"/>
    </location>
</feature>
<feature type="region of interest" description="Disordered" evidence="2">
    <location>
        <begin position="497"/>
        <end position="534"/>
    </location>
</feature>
<evidence type="ECO:0000313" key="4">
    <source>
        <dbReference type="EMBL" id="RXK34937.1"/>
    </source>
</evidence>
<dbReference type="STRING" id="5217.A0A4Q1BAC0"/>
<dbReference type="Gene3D" id="3.40.50.1820">
    <property type="entry name" value="alpha/beta hydrolase"/>
    <property type="match status" value="1"/>
</dbReference>
<name>A0A4Q1BAC0_TREME</name>
<organism evidence="4 5">
    <name type="scientific">Tremella mesenterica</name>
    <name type="common">Jelly fungus</name>
    <dbReference type="NCBI Taxonomy" id="5217"/>
    <lineage>
        <taxon>Eukaryota</taxon>
        <taxon>Fungi</taxon>
        <taxon>Dikarya</taxon>
        <taxon>Basidiomycota</taxon>
        <taxon>Agaricomycotina</taxon>
        <taxon>Tremellomycetes</taxon>
        <taxon>Tremellales</taxon>
        <taxon>Tremellaceae</taxon>
        <taxon>Tremella</taxon>
    </lineage>
</organism>
<sequence length="557" mass="61444">MGVTLSPFRYLQVARYLFQRWFDRTHRPVPSSIWKGKARANPTSSLLAMSPSFLGSSSSNETQAGSSKHHSHHQYHKPKAAVTEGGKVHPEPGWPKEPSEIYRLMNDERLLIPGAVKPPREIVVLCHGLYGFSTATPIPLFPSLKLHYWASVLEVLRDRMGVKVVVVGVKGTGSIKERAEQMHSFLKSYLPRGVGVNFVAHSMGGLDVRHLISTIKPTEYTPLSLTTIGTPHRGSPFMDWCAANIGVGTPTAIAATAALSATSTTSAISNLPFSLKSPLLSRPLTLETKPKEESSFATFTNAFTSYLLNIFDSPAYSNLTTSYLRDHFNPSTPDSTKVKYTSVAGRVSKISVLHPLWFPKLVLDAAAEKKYLDDGREYEGNDGLVNVSSAKWGEFLGVVDETHHWDLRGEGGLFPNGGAVSKRPGGRPDEKMPGGWDWERPGLAEDLGLGLGLDSKDKSSLNEDKRKKIEKEKEKEEGKGWDLVQVGEVIDWITDLLPGGKGSETGKKQLADAKLEAKRESEGNEKERVKDDKEKKDKFDLARFYGGLMLKLREDGY</sequence>
<dbReference type="InterPro" id="IPR029058">
    <property type="entry name" value="AB_hydrolase_fold"/>
</dbReference>
<feature type="region of interest" description="Disordered" evidence="2">
    <location>
        <begin position="54"/>
        <end position="94"/>
    </location>
</feature>
<dbReference type="OMA" id="KLHYWAS"/>
<accession>A0A4Q1BAC0</accession>
<feature type="domain" description="DUF676" evidence="3">
    <location>
        <begin position="194"/>
        <end position="265"/>
    </location>
</feature>
<feature type="region of interest" description="Disordered" evidence="2">
    <location>
        <begin position="454"/>
        <end position="477"/>
    </location>
</feature>
<dbReference type="SUPFAM" id="SSF53474">
    <property type="entry name" value="alpha/beta-Hydrolases"/>
    <property type="match status" value="1"/>
</dbReference>
<feature type="compositionally biased region" description="Basic and acidic residues" evidence="2">
    <location>
        <begin position="426"/>
        <end position="439"/>
    </location>
</feature>
<keyword evidence="5" id="KW-1185">Reference proteome</keyword>
<evidence type="ECO:0000256" key="1">
    <source>
        <dbReference type="ARBA" id="ARBA00007920"/>
    </source>
</evidence>
<gene>
    <name evidence="4" type="ORF">M231_07808</name>
</gene>
<protein>
    <submittedName>
        <fullName evidence="4">Triacylglycerol lipase</fullName>
    </submittedName>
</protein>
<evidence type="ECO:0000259" key="3">
    <source>
        <dbReference type="Pfam" id="PF05057"/>
    </source>
</evidence>
<dbReference type="PANTHER" id="PTHR11440">
    <property type="entry name" value="LECITHIN-CHOLESTEROL ACYLTRANSFERASE-RELATED"/>
    <property type="match status" value="1"/>
</dbReference>
<dbReference type="OrthoDB" id="5592486at2759"/>
<dbReference type="AlphaFoldDB" id="A0A4Q1BAC0"/>
<feature type="compositionally biased region" description="Basic residues" evidence="2">
    <location>
        <begin position="67"/>
        <end position="79"/>
    </location>
</feature>
<proteinExistence type="inferred from homology"/>
<evidence type="ECO:0000313" key="5">
    <source>
        <dbReference type="Proteomes" id="UP000289152"/>
    </source>
</evidence>
<dbReference type="EMBL" id="SDIL01000172">
    <property type="protein sequence ID" value="RXK34937.1"/>
    <property type="molecule type" value="Genomic_DNA"/>
</dbReference>
<dbReference type="InParanoid" id="A0A4Q1BAC0"/>
<dbReference type="VEuPathDB" id="FungiDB:TREMEDRAFT_27711"/>
<dbReference type="InterPro" id="IPR007751">
    <property type="entry name" value="DUF676_lipase-like"/>
</dbReference>
<feature type="compositionally biased region" description="Basic and acidic residues" evidence="2">
    <location>
        <begin position="504"/>
        <end position="534"/>
    </location>
</feature>
<dbReference type="Proteomes" id="UP000289152">
    <property type="component" value="Unassembled WGS sequence"/>
</dbReference>
<comment type="similarity">
    <text evidence="1">Belongs to the putative lipase ROG1 family.</text>
</comment>
<reference evidence="4 5" key="1">
    <citation type="submission" date="2016-06" db="EMBL/GenBank/DDBJ databases">
        <title>Evolution of pathogenesis and genome organization in the Tremellales.</title>
        <authorList>
            <person name="Cuomo C."/>
            <person name="Litvintseva A."/>
            <person name="Heitman J."/>
            <person name="Chen Y."/>
            <person name="Sun S."/>
            <person name="Springer D."/>
            <person name="Dromer F."/>
            <person name="Young S."/>
            <person name="Zeng Q."/>
            <person name="Chapman S."/>
            <person name="Gujja S."/>
            <person name="Saif S."/>
            <person name="Birren B."/>
        </authorList>
    </citation>
    <scope>NUCLEOTIDE SEQUENCE [LARGE SCALE GENOMIC DNA]</scope>
    <source>
        <strain evidence="4 5">ATCC 28783</strain>
    </source>
</reference>